<dbReference type="Pfam" id="PF00145">
    <property type="entry name" value="DNA_methylase"/>
    <property type="match status" value="1"/>
</dbReference>
<accession>A0ABM5XWT6</accession>
<keyword evidence="11" id="KW-1185">Reference proteome</keyword>
<comment type="catalytic activity">
    <reaction evidence="5 8">
        <text>a 2'-deoxycytidine in DNA + S-adenosyl-L-methionine = a 5-methyl-2'-deoxycytidine in DNA + S-adenosyl-L-homocysteine + H(+)</text>
        <dbReference type="Rhea" id="RHEA:13681"/>
        <dbReference type="Rhea" id="RHEA-COMP:11369"/>
        <dbReference type="Rhea" id="RHEA-COMP:11370"/>
        <dbReference type="ChEBI" id="CHEBI:15378"/>
        <dbReference type="ChEBI" id="CHEBI:57856"/>
        <dbReference type="ChEBI" id="CHEBI:59789"/>
        <dbReference type="ChEBI" id="CHEBI:85452"/>
        <dbReference type="ChEBI" id="CHEBI:85454"/>
        <dbReference type="EC" id="2.1.1.37"/>
    </reaction>
</comment>
<dbReference type="PROSITE" id="PS00094">
    <property type="entry name" value="C5_MTASE_1"/>
    <property type="match status" value="1"/>
</dbReference>
<protein>
    <recommendedName>
        <fullName evidence="8">Cytosine-specific methyltransferase</fullName>
        <ecNumber evidence="8">2.1.1.37</ecNumber>
    </recommendedName>
</protein>
<keyword evidence="4" id="KW-0680">Restriction system</keyword>
<evidence type="ECO:0000256" key="7">
    <source>
        <dbReference type="RuleBase" id="RU000416"/>
    </source>
</evidence>
<feature type="region of interest" description="Disordered" evidence="9">
    <location>
        <begin position="195"/>
        <end position="214"/>
    </location>
</feature>
<dbReference type="SUPFAM" id="SSF53335">
    <property type="entry name" value="S-adenosyl-L-methionine-dependent methyltransferases"/>
    <property type="match status" value="1"/>
</dbReference>
<proteinExistence type="inferred from homology"/>
<feature type="active site" evidence="6">
    <location>
        <position position="148"/>
    </location>
</feature>
<dbReference type="InterPro" id="IPR029063">
    <property type="entry name" value="SAM-dependent_MTases_sf"/>
</dbReference>
<dbReference type="PANTHER" id="PTHR10629">
    <property type="entry name" value="CYTOSINE-SPECIFIC METHYLTRANSFERASE"/>
    <property type="match status" value="1"/>
</dbReference>
<dbReference type="GO" id="GO:0032259">
    <property type="term" value="P:methylation"/>
    <property type="evidence" value="ECO:0007669"/>
    <property type="project" value="UniProtKB-KW"/>
</dbReference>
<dbReference type="EMBL" id="CP014038">
    <property type="protein sequence ID" value="AMF97814.1"/>
    <property type="molecule type" value="Genomic_DNA"/>
</dbReference>
<dbReference type="InterPro" id="IPR001525">
    <property type="entry name" value="C5_MeTfrase"/>
</dbReference>
<evidence type="ECO:0000313" key="10">
    <source>
        <dbReference type="EMBL" id="AMF97814.1"/>
    </source>
</evidence>
<sequence>MKSLMTVQEIAASLSISQQSARKLCSSGEIEAEQVGKSWVTTRGNFLTYTSNHALLDHAAKQPHDPNKPIVLSFFSGAMGLDLGIEQAGFQCLLACEVDKYARQTIQKNKPDMALIGDIRDYTAQSIMESAGLQLGDRVDLIVGGPPCQAFSTAGKRKSFEDERGNVFLKFIDVAMEIKPEYLVIENVRGLLSSPLKHRPHNQRTTDNAPLSKEEQKGGALAYIIEKLESFGYGVSFELYNSANFGVPQVRERVVIICSKNGTEAPFLEPTHSAEGEFGLSKWKTFKDIHTESKLATVKHEHEQFPEKRLKYYRLLEAGQNWKSLPEALQKEAMGKAFYSGGGKSGFLRRIDWNKPAPTMVTSPTMPATDLAHPEEDRPLSIQEYRAIQQFPEGWLLSGSLKEQYKQVGNAVPVGLGLAIGRHIKKLLKDENIETFHGFSYSRYKSTSHIEWKHLFQK</sequence>
<dbReference type="Gene3D" id="3.40.50.150">
    <property type="entry name" value="Vaccinia Virus protein VP39"/>
    <property type="match status" value="1"/>
</dbReference>
<evidence type="ECO:0000256" key="8">
    <source>
        <dbReference type="RuleBase" id="RU000417"/>
    </source>
</evidence>
<evidence type="ECO:0000256" key="9">
    <source>
        <dbReference type="SAM" id="MobiDB-lite"/>
    </source>
</evidence>
<dbReference type="InterPro" id="IPR018117">
    <property type="entry name" value="C5_DNA_meth_AS"/>
</dbReference>
<dbReference type="NCBIfam" id="TIGR00675">
    <property type="entry name" value="dcm"/>
    <property type="match status" value="1"/>
</dbReference>
<dbReference type="InterPro" id="IPR050390">
    <property type="entry name" value="C5-Methyltransferase"/>
</dbReference>
<keyword evidence="1 6" id="KW-0489">Methyltransferase</keyword>
<gene>
    <name evidence="10" type="ORF">AL538_08900</name>
</gene>
<dbReference type="PROSITE" id="PS00095">
    <property type="entry name" value="C5_MTASE_2"/>
    <property type="match status" value="1"/>
</dbReference>
<evidence type="ECO:0000256" key="3">
    <source>
        <dbReference type="ARBA" id="ARBA00022691"/>
    </source>
</evidence>
<dbReference type="Gene3D" id="3.90.120.10">
    <property type="entry name" value="DNA Methylase, subunit A, domain 2"/>
    <property type="match status" value="1"/>
</dbReference>
<dbReference type="PANTHER" id="PTHR10629:SF52">
    <property type="entry name" value="DNA (CYTOSINE-5)-METHYLTRANSFERASE 1"/>
    <property type="match status" value="1"/>
</dbReference>
<comment type="similarity">
    <text evidence="6 7">Belongs to the class I-like SAM-binding methyltransferase superfamily. C5-methyltransferase family.</text>
</comment>
<evidence type="ECO:0000256" key="1">
    <source>
        <dbReference type="ARBA" id="ARBA00022603"/>
    </source>
</evidence>
<evidence type="ECO:0000256" key="6">
    <source>
        <dbReference type="PROSITE-ProRule" id="PRU01016"/>
    </source>
</evidence>
<dbReference type="EC" id="2.1.1.37" evidence="8"/>
<dbReference type="PRINTS" id="PR00105">
    <property type="entry name" value="C5METTRFRASE"/>
</dbReference>
<evidence type="ECO:0000256" key="4">
    <source>
        <dbReference type="ARBA" id="ARBA00022747"/>
    </source>
</evidence>
<dbReference type="PROSITE" id="PS51679">
    <property type="entry name" value="SAM_MT_C5"/>
    <property type="match status" value="1"/>
</dbReference>
<keyword evidence="2 6" id="KW-0808">Transferase</keyword>
<keyword evidence="3 6" id="KW-0949">S-adenosyl-L-methionine</keyword>
<organism evidence="10 11">
    <name type="scientific">Vibrio harveyi</name>
    <name type="common">Beneckea harveyi</name>
    <dbReference type="NCBI Taxonomy" id="669"/>
    <lineage>
        <taxon>Bacteria</taxon>
        <taxon>Pseudomonadati</taxon>
        <taxon>Pseudomonadota</taxon>
        <taxon>Gammaproteobacteria</taxon>
        <taxon>Vibrionales</taxon>
        <taxon>Vibrionaceae</taxon>
        <taxon>Vibrio</taxon>
    </lineage>
</organism>
<dbReference type="GO" id="GO:0008168">
    <property type="term" value="F:methyltransferase activity"/>
    <property type="evidence" value="ECO:0007669"/>
    <property type="project" value="UniProtKB-KW"/>
</dbReference>
<dbReference type="RefSeq" id="WP_061065461.1">
    <property type="nucleotide sequence ID" value="NZ_CP014038.2"/>
</dbReference>
<evidence type="ECO:0000256" key="2">
    <source>
        <dbReference type="ARBA" id="ARBA00022679"/>
    </source>
</evidence>
<evidence type="ECO:0000313" key="11">
    <source>
        <dbReference type="Proteomes" id="UP000067422"/>
    </source>
</evidence>
<dbReference type="Proteomes" id="UP000067422">
    <property type="component" value="Chromosome 1"/>
</dbReference>
<dbReference type="InterPro" id="IPR031303">
    <property type="entry name" value="C5_meth_CS"/>
</dbReference>
<name>A0ABM5XWT6_VIBHA</name>
<reference evidence="10" key="1">
    <citation type="submission" date="2018-01" db="EMBL/GenBank/DDBJ databases">
        <title>FDA dAtabase for Regulatory Grade micrObial Sequences (FDA-ARGOS): Supporting development and validation of Infectious Disease Dx tests.</title>
        <authorList>
            <person name="Hoffmann M."/>
            <person name="Allard M."/>
            <person name="Evans P."/>
            <person name="Brown E."/>
            <person name="Tallon L."/>
            <person name="Sadzewicz L."/>
            <person name="Sengamalay N."/>
            <person name="Ott S."/>
            <person name="Godinez A."/>
            <person name="Nagaraj S."/>
            <person name="Vyas G."/>
            <person name="Aluvathingal J."/>
            <person name="Nadendla S."/>
            <person name="Geyer C."/>
            <person name="Sichtig H."/>
        </authorList>
    </citation>
    <scope>NUCLEOTIDE SEQUENCE</scope>
    <source>
        <strain evidence="10">FDAARGOS_107</strain>
    </source>
</reference>
<evidence type="ECO:0000256" key="5">
    <source>
        <dbReference type="ARBA" id="ARBA00047422"/>
    </source>
</evidence>